<keyword evidence="16" id="KW-1185">Reference proteome</keyword>
<keyword evidence="8 12" id="KW-0808">Transferase</keyword>
<protein>
    <recommendedName>
        <fullName evidence="11">Probable nicotinate-nucleotide pyrophosphorylase [carboxylating]</fullName>
        <ecNumber evidence="5">2.4.2.19</ecNumber>
    </recommendedName>
    <alternativeName>
        <fullName evidence="9">Quinolinate phosphoribosyltransferase [decarboxylating]</fullName>
    </alternativeName>
</protein>
<dbReference type="InterPro" id="IPR004393">
    <property type="entry name" value="NadC"/>
</dbReference>
<evidence type="ECO:0000256" key="7">
    <source>
        <dbReference type="ARBA" id="ARBA00022676"/>
    </source>
</evidence>
<dbReference type="UniPathway" id="UPA00253">
    <property type="reaction ID" value="UER00331"/>
</dbReference>
<dbReference type="InterPro" id="IPR002638">
    <property type="entry name" value="Quinolinate_PRibosylTrfase_C"/>
</dbReference>
<dbReference type="GO" id="GO:0034213">
    <property type="term" value="P:quinolinate catabolic process"/>
    <property type="evidence" value="ECO:0007669"/>
    <property type="project" value="TreeGrafter"/>
</dbReference>
<accession>C4FIJ3</accession>
<dbReference type="InterPro" id="IPR037128">
    <property type="entry name" value="Quinolinate_PRibosylTase_N_sf"/>
</dbReference>
<evidence type="ECO:0000256" key="10">
    <source>
        <dbReference type="ARBA" id="ARBA00047445"/>
    </source>
</evidence>
<dbReference type="Pfam" id="PF02749">
    <property type="entry name" value="QRPTase_N"/>
    <property type="match status" value="1"/>
</dbReference>
<dbReference type="EMBL" id="ABZS01000024">
    <property type="protein sequence ID" value="EEP61101.1"/>
    <property type="molecule type" value="Genomic_DNA"/>
</dbReference>
<dbReference type="SUPFAM" id="SSF51690">
    <property type="entry name" value="Nicotinate/Quinolinate PRTase C-terminal domain-like"/>
    <property type="match status" value="1"/>
</dbReference>
<evidence type="ECO:0000256" key="3">
    <source>
        <dbReference type="ARBA" id="ARBA00009400"/>
    </source>
</evidence>
<dbReference type="PANTHER" id="PTHR32179:SF3">
    <property type="entry name" value="NICOTINATE-NUCLEOTIDE PYROPHOSPHORYLASE [CARBOXYLATING]"/>
    <property type="match status" value="1"/>
</dbReference>
<dbReference type="OrthoDB" id="9782546at2"/>
<dbReference type="InterPro" id="IPR036068">
    <property type="entry name" value="Nicotinate_pribotase-like_C"/>
</dbReference>
<evidence type="ECO:0000313" key="16">
    <source>
        <dbReference type="Proteomes" id="UP000005540"/>
    </source>
</evidence>
<evidence type="ECO:0000259" key="13">
    <source>
        <dbReference type="Pfam" id="PF01729"/>
    </source>
</evidence>
<evidence type="ECO:0000256" key="9">
    <source>
        <dbReference type="ARBA" id="ARBA00033102"/>
    </source>
</evidence>
<evidence type="ECO:0000256" key="1">
    <source>
        <dbReference type="ARBA" id="ARBA00003237"/>
    </source>
</evidence>
<evidence type="ECO:0000256" key="12">
    <source>
        <dbReference type="PIRNR" id="PIRNR006250"/>
    </source>
</evidence>
<dbReference type="EC" id="2.4.2.19" evidence="5"/>
<evidence type="ECO:0000256" key="6">
    <source>
        <dbReference type="ARBA" id="ARBA00022642"/>
    </source>
</evidence>
<comment type="subunit">
    <text evidence="4">Hexamer formed by 3 homodimers.</text>
</comment>
<dbReference type="GO" id="GO:0009435">
    <property type="term" value="P:NAD+ biosynthetic process"/>
    <property type="evidence" value="ECO:0007669"/>
    <property type="project" value="UniProtKB-UniPathway"/>
</dbReference>
<evidence type="ECO:0000256" key="4">
    <source>
        <dbReference type="ARBA" id="ARBA00011218"/>
    </source>
</evidence>
<dbReference type="InterPro" id="IPR022412">
    <property type="entry name" value="Quinolinate_PRibosylTrfase_N"/>
</dbReference>
<name>C4FIJ3_9AQUI</name>
<dbReference type="InterPro" id="IPR013785">
    <property type="entry name" value="Aldolase_TIM"/>
</dbReference>
<evidence type="ECO:0000313" key="15">
    <source>
        <dbReference type="EMBL" id="EEP61101.1"/>
    </source>
</evidence>
<comment type="similarity">
    <text evidence="3 12">Belongs to the NadC/ModD family.</text>
</comment>
<sequence>MLDKNFVRKKLLEFLEEDVGHQDITTDNLDTDRYIEAYMIAKEDGILAGIEFAKEVYNLVGGCKLENFVKDGVSIKKGDILAIVYGSGKSILKAERLSLNIVQRLSGIATLTNKYVEKIKDTGVRLLDTRKTTPGFRAFEKYAVKAGGGDNHRFALYDMVMIKDNHIALAGSITEAVNQIKKKVSPMVKIEVEVSSFEQLEEALKNPVDIIMLDNMSAEDVKKAVKLINKSKLIEVSGNITIENIRDYALAGPDFISTGAVIHSAKWLDISLKFK</sequence>
<gene>
    <name evidence="15" type="primary">nadC</name>
    <name evidence="15" type="ORF">SULYE_0378</name>
</gene>
<dbReference type="AlphaFoldDB" id="C4FIJ3"/>
<feature type="domain" description="Quinolinate phosphoribosyl transferase N-terminal" evidence="14">
    <location>
        <begin position="23"/>
        <end position="106"/>
    </location>
</feature>
<dbReference type="FunFam" id="3.20.20.70:FF:000030">
    <property type="entry name" value="Nicotinate-nucleotide pyrophosphorylase, carboxylating"/>
    <property type="match status" value="1"/>
</dbReference>
<dbReference type="CDD" id="cd01572">
    <property type="entry name" value="QPRTase"/>
    <property type="match status" value="1"/>
</dbReference>
<comment type="pathway">
    <text evidence="2">Cofactor biosynthesis; NAD(+) biosynthesis; nicotinate D-ribonucleotide from quinolinate: step 1/1.</text>
</comment>
<dbReference type="FunFam" id="3.90.1170.20:FF:000001">
    <property type="entry name" value="Nicotinate-nucleotide diphosphorylase (Carboxylating)"/>
    <property type="match status" value="1"/>
</dbReference>
<evidence type="ECO:0000259" key="14">
    <source>
        <dbReference type="Pfam" id="PF02749"/>
    </source>
</evidence>
<dbReference type="GO" id="GO:0004514">
    <property type="term" value="F:nicotinate-nucleotide diphosphorylase (carboxylating) activity"/>
    <property type="evidence" value="ECO:0007669"/>
    <property type="project" value="UniProtKB-EC"/>
</dbReference>
<keyword evidence="6" id="KW-0662">Pyridine nucleotide biosynthesis</keyword>
<evidence type="ECO:0000256" key="2">
    <source>
        <dbReference type="ARBA" id="ARBA00004893"/>
    </source>
</evidence>
<feature type="domain" description="Quinolinate phosphoribosyl transferase C-terminal" evidence="13">
    <location>
        <begin position="108"/>
        <end position="273"/>
    </location>
</feature>
<comment type="function">
    <text evidence="1">Involved in the catabolism of quinolinic acid (QA).</text>
</comment>
<evidence type="ECO:0000256" key="11">
    <source>
        <dbReference type="ARBA" id="ARBA00069173"/>
    </source>
</evidence>
<dbReference type="Proteomes" id="UP000005540">
    <property type="component" value="Unassembled WGS sequence"/>
</dbReference>
<dbReference type="SUPFAM" id="SSF54675">
    <property type="entry name" value="Nicotinate/Quinolinate PRTase N-terminal domain-like"/>
    <property type="match status" value="1"/>
</dbReference>
<organism evidence="15 16">
    <name type="scientific">Sulfurihydrogenibium yellowstonense SS-5</name>
    <dbReference type="NCBI Taxonomy" id="432331"/>
    <lineage>
        <taxon>Bacteria</taxon>
        <taxon>Pseudomonadati</taxon>
        <taxon>Aquificota</taxon>
        <taxon>Aquificia</taxon>
        <taxon>Aquificales</taxon>
        <taxon>Hydrogenothermaceae</taxon>
        <taxon>Sulfurihydrogenibium</taxon>
    </lineage>
</organism>
<dbReference type="Gene3D" id="3.20.20.70">
    <property type="entry name" value="Aldolase class I"/>
    <property type="match status" value="1"/>
</dbReference>
<dbReference type="PIRSF" id="PIRSF006250">
    <property type="entry name" value="NadC_ModD"/>
    <property type="match status" value="1"/>
</dbReference>
<keyword evidence="7 12" id="KW-0328">Glycosyltransferase</keyword>
<comment type="catalytic activity">
    <reaction evidence="10">
        <text>nicotinate beta-D-ribonucleotide + CO2 + diphosphate = quinolinate + 5-phospho-alpha-D-ribose 1-diphosphate + 2 H(+)</text>
        <dbReference type="Rhea" id="RHEA:12733"/>
        <dbReference type="ChEBI" id="CHEBI:15378"/>
        <dbReference type="ChEBI" id="CHEBI:16526"/>
        <dbReference type="ChEBI" id="CHEBI:29959"/>
        <dbReference type="ChEBI" id="CHEBI:33019"/>
        <dbReference type="ChEBI" id="CHEBI:57502"/>
        <dbReference type="ChEBI" id="CHEBI:58017"/>
        <dbReference type="EC" id="2.4.2.19"/>
    </reaction>
</comment>
<dbReference type="Pfam" id="PF01729">
    <property type="entry name" value="QRPTase_C"/>
    <property type="match status" value="1"/>
</dbReference>
<dbReference type="InterPro" id="IPR027277">
    <property type="entry name" value="NadC/ModD"/>
</dbReference>
<reference evidence="15 16" key="1">
    <citation type="submission" date="2009-04" db="EMBL/GenBank/DDBJ databases">
        <authorList>
            <person name="Reysenbach A.-L."/>
            <person name="Heidelberg J.F."/>
            <person name="Nelson W.C."/>
        </authorList>
    </citation>
    <scope>NUCLEOTIDE SEQUENCE [LARGE SCALE GENOMIC DNA]</scope>
    <source>
        <strain evidence="15 16">SS-5</strain>
    </source>
</reference>
<evidence type="ECO:0000256" key="5">
    <source>
        <dbReference type="ARBA" id="ARBA00011944"/>
    </source>
</evidence>
<dbReference type="NCBIfam" id="TIGR00078">
    <property type="entry name" value="nadC"/>
    <property type="match status" value="1"/>
</dbReference>
<evidence type="ECO:0000256" key="8">
    <source>
        <dbReference type="ARBA" id="ARBA00022679"/>
    </source>
</evidence>
<dbReference type="PANTHER" id="PTHR32179">
    <property type="entry name" value="NICOTINATE-NUCLEOTIDE PYROPHOSPHORYLASE [CARBOXYLATING]"/>
    <property type="match status" value="1"/>
</dbReference>
<dbReference type="GO" id="GO:0005737">
    <property type="term" value="C:cytoplasm"/>
    <property type="evidence" value="ECO:0007669"/>
    <property type="project" value="TreeGrafter"/>
</dbReference>
<dbReference type="Gene3D" id="3.90.1170.20">
    <property type="entry name" value="Quinolinate phosphoribosyl transferase, N-terminal domain"/>
    <property type="match status" value="1"/>
</dbReference>
<comment type="caution">
    <text evidence="15">The sequence shown here is derived from an EMBL/GenBank/DDBJ whole genome shotgun (WGS) entry which is preliminary data.</text>
</comment>
<proteinExistence type="inferred from homology"/>
<dbReference type="RefSeq" id="WP_007545898.1">
    <property type="nucleotide sequence ID" value="NZ_ABZS01000024.1"/>
</dbReference>